<dbReference type="EMBL" id="LGRX02033805">
    <property type="protein sequence ID" value="KAK3239837.1"/>
    <property type="molecule type" value="Genomic_DNA"/>
</dbReference>
<dbReference type="Proteomes" id="UP001190700">
    <property type="component" value="Unassembled WGS sequence"/>
</dbReference>
<reference evidence="2 3" key="1">
    <citation type="journal article" date="2015" name="Genome Biol. Evol.">
        <title>Comparative Genomics of a Bacterivorous Green Alga Reveals Evolutionary Causalities and Consequences of Phago-Mixotrophic Mode of Nutrition.</title>
        <authorList>
            <person name="Burns J.A."/>
            <person name="Paasch A."/>
            <person name="Narechania A."/>
            <person name="Kim E."/>
        </authorList>
    </citation>
    <scope>NUCLEOTIDE SEQUENCE [LARGE SCALE GENOMIC DNA]</scope>
    <source>
        <strain evidence="2 3">PLY_AMNH</strain>
    </source>
</reference>
<feature type="region of interest" description="Disordered" evidence="1">
    <location>
        <begin position="62"/>
        <end position="95"/>
    </location>
</feature>
<name>A0AAE0BNK1_9CHLO</name>
<evidence type="ECO:0000313" key="2">
    <source>
        <dbReference type="EMBL" id="KAK3239837.1"/>
    </source>
</evidence>
<proteinExistence type="predicted"/>
<sequence>MVGIRVAAAEQAVDLVGVKHDLGRRAAERVEPWNMKLVVEKFPECERLQCGLEDLAEAEGLRGAGKRKRRAEPAGSGMDAEDNEQQRAVAAGHSGDPARGLVLVKKQSRCTTWDEWDDGFTMLMCTAPEGARDLLLHFRRWMKFLAQDFSFEHVRDFYDHFTSRMAKESTVSFEMASHGGVQRQGGPGPLGGLGWPWGVFGGSSLWQRGMGTRRRRSCDRVYVLGGEQRLILPPSFAEVARPCHEVTASPVPSPLVWLGCAVGWQVVAVALLLVHELVERWEPGLKPARVPDREEAAPSSFLASTE</sequence>
<protein>
    <submittedName>
        <fullName evidence="2">Uncharacterized protein</fullName>
    </submittedName>
</protein>
<gene>
    <name evidence="2" type="ORF">CYMTET_50268</name>
</gene>
<organism evidence="2 3">
    <name type="scientific">Cymbomonas tetramitiformis</name>
    <dbReference type="NCBI Taxonomy" id="36881"/>
    <lineage>
        <taxon>Eukaryota</taxon>
        <taxon>Viridiplantae</taxon>
        <taxon>Chlorophyta</taxon>
        <taxon>Pyramimonadophyceae</taxon>
        <taxon>Pyramimonadales</taxon>
        <taxon>Pyramimonadaceae</taxon>
        <taxon>Cymbomonas</taxon>
    </lineage>
</organism>
<keyword evidence="3" id="KW-1185">Reference proteome</keyword>
<dbReference type="AlphaFoldDB" id="A0AAE0BNK1"/>
<evidence type="ECO:0000256" key="1">
    <source>
        <dbReference type="SAM" id="MobiDB-lite"/>
    </source>
</evidence>
<evidence type="ECO:0000313" key="3">
    <source>
        <dbReference type="Proteomes" id="UP001190700"/>
    </source>
</evidence>
<comment type="caution">
    <text evidence="2">The sequence shown here is derived from an EMBL/GenBank/DDBJ whole genome shotgun (WGS) entry which is preliminary data.</text>
</comment>
<accession>A0AAE0BNK1</accession>